<protein>
    <submittedName>
        <fullName evidence="1">Uncharacterized protein</fullName>
    </submittedName>
</protein>
<reference evidence="1" key="1">
    <citation type="submission" date="2018-11" db="EMBL/GenBank/DDBJ databases">
        <authorList>
            <consortium name="Pathogen Informatics"/>
        </authorList>
    </citation>
    <scope>NUCLEOTIDE SEQUENCE</scope>
</reference>
<sequence>MAHCDNVHLFMRLSACRDSHCTANTITMTPDWPASKGQSRDINRLYTAGMFGPPFSSKPAYISRVNEHTASPLVVCAEQTSVSAHTIVARPSHS</sequence>
<organism evidence="1 2">
    <name type="scientific">Protopolystoma xenopodis</name>
    <dbReference type="NCBI Taxonomy" id="117903"/>
    <lineage>
        <taxon>Eukaryota</taxon>
        <taxon>Metazoa</taxon>
        <taxon>Spiralia</taxon>
        <taxon>Lophotrochozoa</taxon>
        <taxon>Platyhelminthes</taxon>
        <taxon>Monogenea</taxon>
        <taxon>Polyopisthocotylea</taxon>
        <taxon>Polystomatidea</taxon>
        <taxon>Polystomatidae</taxon>
        <taxon>Protopolystoma</taxon>
    </lineage>
</organism>
<dbReference type="Proteomes" id="UP000784294">
    <property type="component" value="Unassembled WGS sequence"/>
</dbReference>
<accession>A0A3S5CEZ3</accession>
<comment type="caution">
    <text evidence="1">The sequence shown here is derived from an EMBL/GenBank/DDBJ whole genome shotgun (WGS) entry which is preliminary data.</text>
</comment>
<gene>
    <name evidence="1" type="ORF">PXEA_LOCUS9157</name>
</gene>
<proteinExistence type="predicted"/>
<keyword evidence="2" id="KW-1185">Reference proteome</keyword>
<evidence type="ECO:0000313" key="1">
    <source>
        <dbReference type="EMBL" id="VEL15717.1"/>
    </source>
</evidence>
<name>A0A3S5CEZ3_9PLAT</name>
<evidence type="ECO:0000313" key="2">
    <source>
        <dbReference type="Proteomes" id="UP000784294"/>
    </source>
</evidence>
<dbReference type="AlphaFoldDB" id="A0A3S5CEZ3"/>
<dbReference type="EMBL" id="CAAALY010025613">
    <property type="protein sequence ID" value="VEL15717.1"/>
    <property type="molecule type" value="Genomic_DNA"/>
</dbReference>